<comment type="caution">
    <text evidence="1">The sequence shown here is derived from an EMBL/GenBank/DDBJ whole genome shotgun (WGS) entry which is preliminary data.</text>
</comment>
<dbReference type="InterPro" id="IPR025332">
    <property type="entry name" value="DUF4238"/>
</dbReference>
<gene>
    <name evidence="1" type="ORF">C8N30_3627</name>
</gene>
<proteinExistence type="predicted"/>
<dbReference type="Proteomes" id="UP000284407">
    <property type="component" value="Unassembled WGS sequence"/>
</dbReference>
<dbReference type="RefSeq" id="WP_025061466.1">
    <property type="nucleotide sequence ID" value="NZ_RAQK01000002.1"/>
</dbReference>
<name>A0A420DJW9_9RHOB</name>
<organism evidence="1 2">
    <name type="scientific">Sulfitobacter guttiformis</name>
    <dbReference type="NCBI Taxonomy" id="74349"/>
    <lineage>
        <taxon>Bacteria</taxon>
        <taxon>Pseudomonadati</taxon>
        <taxon>Pseudomonadota</taxon>
        <taxon>Alphaproteobacteria</taxon>
        <taxon>Rhodobacterales</taxon>
        <taxon>Roseobacteraceae</taxon>
        <taxon>Sulfitobacter</taxon>
    </lineage>
</organism>
<sequence length="281" mass="32093">MKKPKIPKNHHYVPQALLRNFCFEGEAVWYHYKNGKKTAPIRRNVEGIFSDYHYYTIEEDGKKSAHVETGFYQKVDDLFARIDQEAKNIFDSGSIPHFSGDSLNSLYHIFSIFAKRTKDFIGNLEGNQLVRLTDDLDEEASTALRLFLSQKSDEEKEQMVKNARIRAQAPESKKVLAGLDGHKAAWATAPVNKQFILGSYPIIRLDDGVKNRLGSLEVELWIPMSPHRMLGLVHPDKAQSKRPILLSPAKVREISEYIFRNSTELASANFDLLASLMKRRS</sequence>
<protein>
    <submittedName>
        <fullName evidence="1">Uncharacterized protein DUF4238</fullName>
    </submittedName>
</protein>
<dbReference type="STRING" id="1443111.Z949_835"/>
<reference evidence="1 2" key="1">
    <citation type="submission" date="2018-09" db="EMBL/GenBank/DDBJ databases">
        <title>Genomic Encyclopedia of Archaeal and Bacterial Type Strains, Phase II (KMG-II): from individual species to whole genera.</title>
        <authorList>
            <person name="Goeker M."/>
        </authorList>
    </citation>
    <scope>NUCLEOTIDE SEQUENCE [LARGE SCALE GENOMIC DNA]</scope>
    <source>
        <strain evidence="1 2">DSM 11458</strain>
    </source>
</reference>
<dbReference type="EMBL" id="RAQK01000002">
    <property type="protein sequence ID" value="RKE94499.1"/>
    <property type="molecule type" value="Genomic_DNA"/>
</dbReference>
<dbReference type="AlphaFoldDB" id="A0A420DJW9"/>
<keyword evidence="2" id="KW-1185">Reference proteome</keyword>
<evidence type="ECO:0000313" key="1">
    <source>
        <dbReference type="EMBL" id="RKE94499.1"/>
    </source>
</evidence>
<dbReference type="OrthoDB" id="7864018at2"/>
<accession>A0A420DJW9</accession>
<evidence type="ECO:0000313" key="2">
    <source>
        <dbReference type="Proteomes" id="UP000284407"/>
    </source>
</evidence>
<dbReference type="Pfam" id="PF14022">
    <property type="entry name" value="DUF4238"/>
    <property type="match status" value="1"/>
</dbReference>